<gene>
    <name evidence="5" type="ORF">CPRO_14840</name>
    <name evidence="6" type="ORF">SAMN02745151_01295</name>
</gene>
<dbReference type="SMART" id="SM00347">
    <property type="entry name" value="HTH_MARR"/>
    <property type="match status" value="1"/>
</dbReference>
<reference evidence="8" key="4">
    <citation type="submission" date="2016-11" db="EMBL/GenBank/DDBJ databases">
        <authorList>
            <person name="Jaros S."/>
            <person name="Januszkiewicz K."/>
            <person name="Wedrychowicz H."/>
        </authorList>
    </citation>
    <scope>NUCLEOTIDE SEQUENCE [LARGE SCALE GENOMIC DNA]</scope>
    <source>
        <strain evidence="8">DSM 1682</strain>
    </source>
</reference>
<reference evidence="5 7" key="1">
    <citation type="journal article" date="2016" name="Genome Announc.">
        <title>Complete Genome Sequence of the Amino Acid-Fermenting Clostridium propionicum X2 (DSM 1682).</title>
        <authorList>
            <person name="Poehlein A."/>
            <person name="Schlien K."/>
            <person name="Chowdhury N.P."/>
            <person name="Gottschalk G."/>
            <person name="Buckel W."/>
            <person name="Daniel R."/>
        </authorList>
    </citation>
    <scope>NUCLEOTIDE SEQUENCE [LARGE SCALE GENOMIC DNA]</scope>
    <source>
        <strain evidence="5 7">X2</strain>
    </source>
</reference>
<dbReference type="KEGG" id="cpro:CPRO_14840"/>
<reference evidence="7" key="2">
    <citation type="submission" date="2016-01" db="EMBL/GenBank/DDBJ databases">
        <authorList>
            <person name="Poehlein A."/>
            <person name="Schlien K."/>
            <person name="Gottschalk G."/>
            <person name="Buckel W."/>
            <person name="Daniel R."/>
        </authorList>
    </citation>
    <scope>NUCLEOTIDE SEQUENCE [LARGE SCALE GENOMIC DNA]</scope>
    <source>
        <strain evidence="7">X2</strain>
    </source>
</reference>
<organism evidence="6 8">
    <name type="scientific">Anaerotignum propionicum DSM 1682</name>
    <dbReference type="NCBI Taxonomy" id="991789"/>
    <lineage>
        <taxon>Bacteria</taxon>
        <taxon>Bacillati</taxon>
        <taxon>Bacillota</taxon>
        <taxon>Clostridia</taxon>
        <taxon>Lachnospirales</taxon>
        <taxon>Anaerotignaceae</taxon>
        <taxon>Anaerotignum</taxon>
    </lineage>
</organism>
<keyword evidence="3" id="KW-0804">Transcription</keyword>
<accession>A0A0X1U808</accession>
<dbReference type="PROSITE" id="PS50995">
    <property type="entry name" value="HTH_MARR_2"/>
    <property type="match status" value="1"/>
</dbReference>
<keyword evidence="2 6" id="KW-0238">DNA-binding</keyword>
<evidence type="ECO:0000259" key="4">
    <source>
        <dbReference type="PROSITE" id="PS50995"/>
    </source>
</evidence>
<dbReference type="RefSeq" id="WP_066049685.1">
    <property type="nucleotide sequence ID" value="NZ_CP014223.1"/>
</dbReference>
<dbReference type="PRINTS" id="PR00598">
    <property type="entry name" value="HTHMARR"/>
</dbReference>
<dbReference type="AlphaFoldDB" id="A0A0X1U808"/>
<evidence type="ECO:0000313" key="7">
    <source>
        <dbReference type="Proteomes" id="UP000068026"/>
    </source>
</evidence>
<keyword evidence="7" id="KW-1185">Reference proteome</keyword>
<dbReference type="Pfam" id="PF01047">
    <property type="entry name" value="MarR"/>
    <property type="match status" value="1"/>
</dbReference>
<dbReference type="InterPro" id="IPR036390">
    <property type="entry name" value="WH_DNA-bd_sf"/>
</dbReference>
<dbReference type="PROSITE" id="PS01117">
    <property type="entry name" value="HTH_MARR_1"/>
    <property type="match status" value="1"/>
</dbReference>
<dbReference type="EMBL" id="FQUA01000004">
    <property type="protein sequence ID" value="SHE62948.1"/>
    <property type="molecule type" value="Genomic_DNA"/>
</dbReference>
<dbReference type="Gene3D" id="1.10.10.10">
    <property type="entry name" value="Winged helix-like DNA-binding domain superfamily/Winged helix DNA-binding domain"/>
    <property type="match status" value="1"/>
</dbReference>
<dbReference type="SUPFAM" id="SSF46785">
    <property type="entry name" value="Winged helix' DNA-binding domain"/>
    <property type="match status" value="1"/>
</dbReference>
<dbReference type="EMBL" id="CP014223">
    <property type="protein sequence ID" value="AMJ41077.1"/>
    <property type="molecule type" value="Genomic_DNA"/>
</dbReference>
<evidence type="ECO:0000313" key="5">
    <source>
        <dbReference type="EMBL" id="AMJ41077.1"/>
    </source>
</evidence>
<dbReference type="InterPro" id="IPR000835">
    <property type="entry name" value="HTH_MarR-typ"/>
</dbReference>
<evidence type="ECO:0000256" key="3">
    <source>
        <dbReference type="ARBA" id="ARBA00023163"/>
    </source>
</evidence>
<keyword evidence="1" id="KW-0805">Transcription regulation</keyword>
<sequence length="150" mass="17935">MQDNLELMDQFFLVNRLMHRYHHQKNRIAQKESFQGQGRILSLLLHNPGIRQKELSDWLDIRSQSIGEIIMKLEINGYITRIPSEKDRRAMCIYLTTEGEKAAQFMEKNIQEAVRVFDCLNDDEKNNLHQYLFRIISKLERITKEDVREI</sequence>
<dbReference type="Proteomes" id="UP000068026">
    <property type="component" value="Chromosome"/>
</dbReference>
<dbReference type="GO" id="GO:0003677">
    <property type="term" value="F:DNA binding"/>
    <property type="evidence" value="ECO:0007669"/>
    <property type="project" value="UniProtKB-KW"/>
</dbReference>
<evidence type="ECO:0000313" key="6">
    <source>
        <dbReference type="EMBL" id="SHE62948.1"/>
    </source>
</evidence>
<dbReference type="Proteomes" id="UP000184204">
    <property type="component" value="Unassembled WGS sequence"/>
</dbReference>
<dbReference type="InterPro" id="IPR036388">
    <property type="entry name" value="WH-like_DNA-bd_sf"/>
</dbReference>
<dbReference type="InterPro" id="IPR023187">
    <property type="entry name" value="Tscrpt_reg_MarR-type_CS"/>
</dbReference>
<evidence type="ECO:0000313" key="8">
    <source>
        <dbReference type="Proteomes" id="UP000184204"/>
    </source>
</evidence>
<protein>
    <submittedName>
        <fullName evidence="6">DNA-binding transcriptional regulator, MarR family</fullName>
    </submittedName>
    <submittedName>
        <fullName evidence="5">Transcriptional repressor MprA</fullName>
    </submittedName>
</protein>
<reference evidence="6" key="3">
    <citation type="submission" date="2016-11" db="EMBL/GenBank/DDBJ databases">
        <authorList>
            <person name="Varghese N."/>
            <person name="Submissions S."/>
        </authorList>
    </citation>
    <scope>NUCLEOTIDE SEQUENCE</scope>
    <source>
        <strain evidence="6">DSM 1682</strain>
    </source>
</reference>
<evidence type="ECO:0000256" key="1">
    <source>
        <dbReference type="ARBA" id="ARBA00023015"/>
    </source>
</evidence>
<dbReference type="PANTHER" id="PTHR42756">
    <property type="entry name" value="TRANSCRIPTIONAL REGULATOR, MARR"/>
    <property type="match status" value="1"/>
</dbReference>
<dbReference type="PANTHER" id="PTHR42756:SF1">
    <property type="entry name" value="TRANSCRIPTIONAL REPRESSOR OF EMRAB OPERON"/>
    <property type="match status" value="1"/>
</dbReference>
<dbReference type="GO" id="GO:0003700">
    <property type="term" value="F:DNA-binding transcription factor activity"/>
    <property type="evidence" value="ECO:0007669"/>
    <property type="project" value="InterPro"/>
</dbReference>
<name>A0A0X1U808_ANAPI</name>
<proteinExistence type="predicted"/>
<feature type="domain" description="HTH marR-type" evidence="4">
    <location>
        <begin position="4"/>
        <end position="137"/>
    </location>
</feature>
<evidence type="ECO:0000256" key="2">
    <source>
        <dbReference type="ARBA" id="ARBA00023125"/>
    </source>
</evidence>
<dbReference type="OrthoDB" id="3254893at2"/>